<dbReference type="AlphaFoldDB" id="A0A151ADF1"/>
<sequence length="84" mass="9473">MTDDTTNAQRMKDIDHTHPYDDTSAGALFARGPVVVADGGRRDAETKDRMKDVDHTPPHDDEGAKRVFERGEEYDEDVELVVEE</sequence>
<accession>A0A151ADF1</accession>
<dbReference type="InterPro" id="IPR058742">
    <property type="entry name" value="DUF7989"/>
</dbReference>
<gene>
    <name evidence="2" type="ORF">HAPAU_22360</name>
</gene>
<feature type="region of interest" description="Disordered" evidence="1">
    <location>
        <begin position="1"/>
        <end position="63"/>
    </location>
</feature>
<reference evidence="2 3" key="1">
    <citation type="submission" date="2016-02" db="EMBL/GenBank/DDBJ databases">
        <title>Genome sequence of Halalkalicoccus paucihalophilus DSM 24557.</title>
        <authorList>
            <person name="Poehlein A."/>
            <person name="Daniel R."/>
        </authorList>
    </citation>
    <scope>NUCLEOTIDE SEQUENCE [LARGE SCALE GENOMIC DNA]</scope>
    <source>
        <strain evidence="2 3">DSM 24557</strain>
    </source>
</reference>
<dbReference type="Pfam" id="PF25951">
    <property type="entry name" value="DUF7989"/>
    <property type="match status" value="1"/>
</dbReference>
<dbReference type="Proteomes" id="UP000075321">
    <property type="component" value="Unassembled WGS sequence"/>
</dbReference>
<feature type="compositionally biased region" description="Basic and acidic residues" evidence="1">
    <location>
        <begin position="10"/>
        <end position="21"/>
    </location>
</feature>
<evidence type="ECO:0000256" key="1">
    <source>
        <dbReference type="SAM" id="MobiDB-lite"/>
    </source>
</evidence>
<protein>
    <submittedName>
        <fullName evidence="2">Uncharacterized protein</fullName>
    </submittedName>
</protein>
<organism evidence="2 3">
    <name type="scientific">Halalkalicoccus paucihalophilus</name>
    <dbReference type="NCBI Taxonomy" id="1008153"/>
    <lineage>
        <taxon>Archaea</taxon>
        <taxon>Methanobacteriati</taxon>
        <taxon>Methanobacteriota</taxon>
        <taxon>Stenosarchaea group</taxon>
        <taxon>Halobacteria</taxon>
        <taxon>Halobacteriales</taxon>
        <taxon>Halococcaceae</taxon>
        <taxon>Halalkalicoccus</taxon>
    </lineage>
</organism>
<dbReference type="PATRIC" id="fig|1008153.3.peg.2276"/>
<evidence type="ECO:0000313" key="3">
    <source>
        <dbReference type="Proteomes" id="UP000075321"/>
    </source>
</evidence>
<comment type="caution">
    <text evidence="2">The sequence shown here is derived from an EMBL/GenBank/DDBJ whole genome shotgun (WGS) entry which is preliminary data.</text>
</comment>
<keyword evidence="3" id="KW-1185">Reference proteome</keyword>
<evidence type="ECO:0000313" key="2">
    <source>
        <dbReference type="EMBL" id="KYH25562.1"/>
    </source>
</evidence>
<dbReference type="RefSeq" id="WP_066382461.1">
    <property type="nucleotide sequence ID" value="NZ_LTAZ01000005.1"/>
</dbReference>
<dbReference type="OrthoDB" id="306312at2157"/>
<dbReference type="EMBL" id="LTAZ01000005">
    <property type="protein sequence ID" value="KYH25562.1"/>
    <property type="molecule type" value="Genomic_DNA"/>
</dbReference>
<feature type="compositionally biased region" description="Basic and acidic residues" evidence="1">
    <location>
        <begin position="39"/>
        <end position="63"/>
    </location>
</feature>
<proteinExistence type="predicted"/>
<name>A0A151ADF1_9EURY</name>